<reference evidence="3" key="1">
    <citation type="submission" date="2022-04" db="EMBL/GenBank/DDBJ databases">
        <title>Systematic whole-genome sequencing reveals an unexpected diversity among actinomycetoma pathogens and provides insights into their antibacterial susceptibilities.</title>
        <authorList>
            <person name="Watson A.K."/>
            <person name="Kepplinger B."/>
            <person name="Bakhiet S.M."/>
            <person name="Mhmoud N.A."/>
            <person name="Chapman J."/>
            <person name="Allenby N."/>
            <person name="Mickiewicz K."/>
            <person name="Goodfellow M."/>
            <person name="Fahal A.H."/>
            <person name="Errington J."/>
        </authorList>
    </citation>
    <scope>NUCLEOTIDE SEQUENCE</scope>
    <source>
        <strain evidence="3">SD 504</strain>
    </source>
</reference>
<keyword evidence="4" id="KW-1185">Reference proteome</keyword>
<keyword evidence="2 3" id="KW-0413">Isomerase</keyword>
<evidence type="ECO:0000256" key="1">
    <source>
        <dbReference type="ARBA" id="ARBA00007847"/>
    </source>
</evidence>
<sequence length="230" mass="23798">MSRYVRTIGIIGGLGPLAGAHFYRRLVDLSHAASDQEHPRVVLVSDPSLPSRLDHLRGRGPSPLPALIEVATRLVSAGAEVLALPSVTTHAYYEQLQAALPVPVVNALDAVTGALKGVGARSVALAVTTPARESGLLQGRLARAGVAVHTPGEREQTAIQDIVDGVKSGKKPELLAERLGCVLTGSWASAAGTRLIGCTDISPVAGHVRDLDFMDVADAYAEAVLAAASA</sequence>
<comment type="similarity">
    <text evidence="1">Belongs to the aspartate/glutamate racemases family.</text>
</comment>
<dbReference type="InterPro" id="IPR004380">
    <property type="entry name" value="Asp_race"/>
</dbReference>
<organism evidence="3 4">
    <name type="scientific">Streptomyces sudanensis</name>
    <dbReference type="NCBI Taxonomy" id="436397"/>
    <lineage>
        <taxon>Bacteria</taxon>
        <taxon>Bacillati</taxon>
        <taxon>Actinomycetota</taxon>
        <taxon>Actinomycetes</taxon>
        <taxon>Kitasatosporales</taxon>
        <taxon>Streptomycetaceae</taxon>
        <taxon>Streptomyces</taxon>
    </lineage>
</organism>
<dbReference type="NCBIfam" id="TIGR00035">
    <property type="entry name" value="asp_race"/>
    <property type="match status" value="1"/>
</dbReference>
<dbReference type="EC" id="5.1.1.-" evidence="3"/>
<dbReference type="RefSeq" id="WP_029553704.1">
    <property type="nucleotide sequence ID" value="NZ_CP095474.1"/>
</dbReference>
<dbReference type="Gene3D" id="3.40.50.1860">
    <property type="match status" value="2"/>
</dbReference>
<dbReference type="EMBL" id="CP095474">
    <property type="protein sequence ID" value="URN16580.1"/>
    <property type="molecule type" value="Genomic_DNA"/>
</dbReference>
<dbReference type="InterPro" id="IPR001920">
    <property type="entry name" value="Asp/Glu_race"/>
</dbReference>
<evidence type="ECO:0000313" key="3">
    <source>
        <dbReference type="EMBL" id="URN16580.1"/>
    </source>
</evidence>
<dbReference type="Pfam" id="PF01177">
    <property type="entry name" value="Asp_Glu_race"/>
    <property type="match status" value="1"/>
</dbReference>
<dbReference type="PANTHER" id="PTHR21198">
    <property type="entry name" value="GLUTAMATE RACEMASE"/>
    <property type="match status" value="1"/>
</dbReference>
<dbReference type="SUPFAM" id="SSF53681">
    <property type="entry name" value="Aspartate/glutamate racemase"/>
    <property type="match status" value="2"/>
</dbReference>
<dbReference type="InterPro" id="IPR015942">
    <property type="entry name" value="Asp/Glu/hydantoin_racemase"/>
</dbReference>
<dbReference type="GO" id="GO:0016853">
    <property type="term" value="F:isomerase activity"/>
    <property type="evidence" value="ECO:0007669"/>
    <property type="project" value="UniProtKB-KW"/>
</dbReference>
<dbReference type="Proteomes" id="UP001056383">
    <property type="component" value="Chromosome"/>
</dbReference>
<gene>
    <name evidence="3" type="ORF">MW084_12225</name>
</gene>
<protein>
    <submittedName>
        <fullName evidence="3">Amino acid racemase</fullName>
        <ecNumber evidence="3">5.1.1.-</ecNumber>
    </submittedName>
</protein>
<dbReference type="PANTHER" id="PTHR21198:SF7">
    <property type="entry name" value="ASPARTATE-GLUTAMATE RACEMASE FAMILY"/>
    <property type="match status" value="1"/>
</dbReference>
<proteinExistence type="inferred from homology"/>
<evidence type="ECO:0000256" key="2">
    <source>
        <dbReference type="ARBA" id="ARBA00023235"/>
    </source>
</evidence>
<evidence type="ECO:0000313" key="4">
    <source>
        <dbReference type="Proteomes" id="UP001056383"/>
    </source>
</evidence>
<name>A0ABY4TEC3_9ACTN</name>
<accession>A0ABY4TEC3</accession>